<gene>
    <name evidence="2" type="ORF">DSTB1V02_LOCUS5327</name>
</gene>
<dbReference type="InterPro" id="IPR044925">
    <property type="entry name" value="His-Me_finger_sf"/>
</dbReference>
<dbReference type="Proteomes" id="UP000677054">
    <property type="component" value="Unassembled WGS sequence"/>
</dbReference>
<dbReference type="SUPFAM" id="SSF54060">
    <property type="entry name" value="His-Me finger endonucleases"/>
    <property type="match status" value="1"/>
</dbReference>
<dbReference type="Gene3D" id="3.90.75.20">
    <property type="match status" value="1"/>
</dbReference>
<dbReference type="GO" id="GO:0016020">
    <property type="term" value="C:membrane"/>
    <property type="evidence" value="ECO:0007669"/>
    <property type="project" value="TreeGrafter"/>
</dbReference>
<protein>
    <recommendedName>
        <fullName evidence="1">HNH nuclease domain-containing protein</fullName>
    </recommendedName>
</protein>
<dbReference type="GO" id="GO:0045202">
    <property type="term" value="C:synapse"/>
    <property type="evidence" value="ECO:0007669"/>
    <property type="project" value="TreeGrafter"/>
</dbReference>
<dbReference type="InterPro" id="IPR003615">
    <property type="entry name" value="HNH_nuc"/>
</dbReference>
<proteinExistence type="predicted"/>
<keyword evidence="3" id="KW-1185">Reference proteome</keyword>
<dbReference type="GO" id="GO:0005737">
    <property type="term" value="C:cytoplasm"/>
    <property type="evidence" value="ECO:0007669"/>
    <property type="project" value="TreeGrafter"/>
</dbReference>
<organism evidence="2">
    <name type="scientific">Darwinula stevensoni</name>
    <dbReference type="NCBI Taxonomy" id="69355"/>
    <lineage>
        <taxon>Eukaryota</taxon>
        <taxon>Metazoa</taxon>
        <taxon>Ecdysozoa</taxon>
        <taxon>Arthropoda</taxon>
        <taxon>Crustacea</taxon>
        <taxon>Oligostraca</taxon>
        <taxon>Ostracoda</taxon>
        <taxon>Podocopa</taxon>
        <taxon>Podocopida</taxon>
        <taxon>Darwinulocopina</taxon>
        <taxon>Darwinuloidea</taxon>
        <taxon>Darwinulidae</taxon>
        <taxon>Darwinula</taxon>
    </lineage>
</organism>
<dbReference type="PANTHER" id="PTHR46831:SF1">
    <property type="entry name" value="ZINC FINGER MYND DOMAIN-CONTAINING PROTEIN 19"/>
    <property type="match status" value="1"/>
</dbReference>
<dbReference type="EMBL" id="LR900373">
    <property type="protein sequence ID" value="CAD7245454.1"/>
    <property type="molecule type" value="Genomic_DNA"/>
</dbReference>
<evidence type="ECO:0000259" key="1">
    <source>
        <dbReference type="Pfam" id="PF13392"/>
    </source>
</evidence>
<dbReference type="PANTHER" id="PTHR46831">
    <property type="entry name" value="ZINC FINGER MYND DOMAIN-CONTAINING PROTEIN 19"/>
    <property type="match status" value="1"/>
</dbReference>
<evidence type="ECO:0000313" key="3">
    <source>
        <dbReference type="Proteomes" id="UP000677054"/>
    </source>
</evidence>
<accession>A0A7R9A2P8</accession>
<sequence length="256" mass="28799">MSDSDVNPIPGDPVTLPFTSCHVLKRFCGMRSERQSPHLPEVRAILDDARVTHLARRGEISQSAFHAFTLSLLSQGAPKPLTTVVGVASHQKISILISESDLDDERTDAVPSFETPRASPLTTKYALLDERDISLVQHFAFEAKVEIDRDGNGAKIFAYCYDMNRGRASGQYVHELLWEKHRGGIAPGFKVIHKNNVTVDNRLENLVLVPLHVKQWSEVEKEDSQSNLYWAAIQQLPVDPVEEVLAFRFLSFLLHF</sequence>
<name>A0A7R9A2P8_9CRUS</name>
<dbReference type="OrthoDB" id="2951111at2759"/>
<dbReference type="Pfam" id="PF13392">
    <property type="entry name" value="HNH_3"/>
    <property type="match status" value="1"/>
</dbReference>
<dbReference type="AlphaFoldDB" id="A0A7R9A2P8"/>
<dbReference type="EMBL" id="CAJPEV010000856">
    <property type="protein sequence ID" value="CAG0889125.1"/>
    <property type="molecule type" value="Genomic_DNA"/>
</dbReference>
<evidence type="ECO:0000313" key="2">
    <source>
        <dbReference type="EMBL" id="CAD7245454.1"/>
    </source>
</evidence>
<dbReference type="InterPro" id="IPR032978">
    <property type="entry name" value="ZMYND19"/>
</dbReference>
<feature type="domain" description="HNH nuclease" evidence="1">
    <location>
        <begin position="172"/>
        <end position="210"/>
    </location>
</feature>
<reference evidence="2" key="1">
    <citation type="submission" date="2020-11" db="EMBL/GenBank/DDBJ databases">
        <authorList>
            <person name="Tran Van P."/>
        </authorList>
    </citation>
    <scope>NUCLEOTIDE SEQUENCE</scope>
</reference>